<comment type="similarity">
    <text evidence="1">Belongs to the MurCDEF family. MurE subfamily.</text>
</comment>
<dbReference type="NCBIfam" id="TIGR01085">
    <property type="entry name" value="murE"/>
    <property type="match status" value="1"/>
</dbReference>
<keyword evidence="2" id="KW-0133">Cell shape</keyword>
<dbReference type="InterPro" id="IPR004101">
    <property type="entry name" value="Mur_ligase_C"/>
</dbReference>
<organism evidence="6 7">
    <name type="scientific">Candidatus Collierbacteria bacterium RIFOXYD1_FULL_46_26</name>
    <dbReference type="NCBI Taxonomy" id="1817732"/>
    <lineage>
        <taxon>Bacteria</taxon>
        <taxon>Candidatus Collieribacteriota</taxon>
    </lineage>
</organism>
<dbReference type="GO" id="GO:0051301">
    <property type="term" value="P:cell division"/>
    <property type="evidence" value="ECO:0007669"/>
    <property type="project" value="UniProtKB-KW"/>
</dbReference>
<dbReference type="GO" id="GO:0009252">
    <property type="term" value="P:peptidoglycan biosynthetic process"/>
    <property type="evidence" value="ECO:0007669"/>
    <property type="project" value="UniProtKB-UniPathway"/>
</dbReference>
<evidence type="ECO:0000259" key="4">
    <source>
        <dbReference type="Pfam" id="PF02875"/>
    </source>
</evidence>
<evidence type="ECO:0000313" key="6">
    <source>
        <dbReference type="EMBL" id="OGD85485.1"/>
    </source>
</evidence>
<evidence type="ECO:0008006" key="8">
    <source>
        <dbReference type="Google" id="ProtNLM"/>
    </source>
</evidence>
<dbReference type="Proteomes" id="UP000177921">
    <property type="component" value="Unassembled WGS sequence"/>
</dbReference>
<dbReference type="GO" id="GO:0016881">
    <property type="term" value="F:acid-amino acid ligase activity"/>
    <property type="evidence" value="ECO:0007669"/>
    <property type="project" value="InterPro"/>
</dbReference>
<accession>A0A1F5G0W9</accession>
<protein>
    <recommendedName>
        <fullName evidence="8">UDP-N-acetylmuramyl-tripeptide synthetase</fullName>
    </recommendedName>
</protein>
<evidence type="ECO:0000256" key="3">
    <source>
        <dbReference type="SAM" id="MobiDB-lite"/>
    </source>
</evidence>
<sequence>MRKIIHFLRCYFRPLVPQVLINYLYHLPVAFLASRFYGNPGDDLEIIGVTGTDGKTTTTTLIYHILKSAHKKVAMISTVEAKIGRKSLDTGFHVTAPDPFPLQKLLRRIRSQKIRYLVLEATSHGLDQFRFYPLRPQIAVLTNITHEHLDYHGTLAKYRSAKLRLFAHAKHAVVNKDLPDFAAINSALPKVLFSTYSLIQDSQLKPADVVYSPTETTFRLDQTIFRVPLTGSYNLSNTLAAIATALLLEISPSDIKRALSTFPGVKGRLEAIPNRRNLHTYIDFAHTPNALKEVLTNLSQQKKPGEKLLVIFGAAGNRDTTKRPLMGQVAAILADHLIITSEDPRDEDPQAIADAIVSGIPADSTAKVTIELSRAKAIDLAINRFAHPGDWVVSCGKGHETSLNLDGFHETPWSDQEAMQQALNRKT</sequence>
<dbReference type="InterPro" id="IPR013221">
    <property type="entry name" value="Mur_ligase_cen"/>
</dbReference>
<feature type="domain" description="Mur ligase C-terminal" evidence="4">
    <location>
        <begin position="267"/>
        <end position="398"/>
    </location>
</feature>
<keyword evidence="2" id="KW-0132">Cell division</keyword>
<dbReference type="EMBL" id="MFAR01000002">
    <property type="protein sequence ID" value="OGD85485.1"/>
    <property type="molecule type" value="Genomic_DNA"/>
</dbReference>
<keyword evidence="2" id="KW-0131">Cell cycle</keyword>
<gene>
    <name evidence="6" type="ORF">A2618_02275</name>
</gene>
<evidence type="ECO:0000259" key="5">
    <source>
        <dbReference type="Pfam" id="PF08245"/>
    </source>
</evidence>
<proteinExistence type="inferred from homology"/>
<dbReference type="UniPathway" id="UPA00219"/>
<evidence type="ECO:0000256" key="1">
    <source>
        <dbReference type="ARBA" id="ARBA00005898"/>
    </source>
</evidence>
<dbReference type="GO" id="GO:0008360">
    <property type="term" value="P:regulation of cell shape"/>
    <property type="evidence" value="ECO:0007669"/>
    <property type="project" value="UniProtKB-KW"/>
</dbReference>
<comment type="pathway">
    <text evidence="2">Cell wall biogenesis; peptidoglycan biosynthesis.</text>
</comment>
<feature type="compositionally biased region" description="Polar residues" evidence="3">
    <location>
        <begin position="413"/>
        <end position="427"/>
    </location>
</feature>
<dbReference type="InterPro" id="IPR005761">
    <property type="entry name" value="UDP-N-AcMur-Glu-dNH2Pim_ligase"/>
</dbReference>
<dbReference type="SUPFAM" id="SSF53244">
    <property type="entry name" value="MurD-like peptide ligases, peptide-binding domain"/>
    <property type="match status" value="1"/>
</dbReference>
<feature type="domain" description="Mur ligase central" evidence="5">
    <location>
        <begin position="49"/>
        <end position="245"/>
    </location>
</feature>
<dbReference type="PANTHER" id="PTHR23135:SF4">
    <property type="entry name" value="UDP-N-ACETYLMURAMOYL-L-ALANYL-D-GLUTAMATE--2,6-DIAMINOPIMELATE LIGASE MURE HOMOLOG, CHLOROPLASTIC"/>
    <property type="match status" value="1"/>
</dbReference>
<comment type="caution">
    <text evidence="6">The sequence shown here is derived from an EMBL/GenBank/DDBJ whole genome shotgun (WGS) entry which is preliminary data.</text>
</comment>
<name>A0A1F5G0W9_9BACT</name>
<comment type="subcellular location">
    <subcellularLocation>
        <location evidence="2">Cytoplasm</location>
    </subcellularLocation>
</comment>
<evidence type="ECO:0000256" key="2">
    <source>
        <dbReference type="RuleBase" id="RU004135"/>
    </source>
</evidence>
<keyword evidence="2" id="KW-0961">Cell wall biogenesis/degradation</keyword>
<keyword evidence="2" id="KW-0573">Peptidoglycan synthesis</keyword>
<dbReference type="GO" id="GO:0071555">
    <property type="term" value="P:cell wall organization"/>
    <property type="evidence" value="ECO:0007669"/>
    <property type="project" value="UniProtKB-KW"/>
</dbReference>
<dbReference type="Pfam" id="PF08245">
    <property type="entry name" value="Mur_ligase_M"/>
    <property type="match status" value="1"/>
</dbReference>
<reference evidence="6 7" key="1">
    <citation type="journal article" date="2016" name="Nat. Commun.">
        <title>Thousands of microbial genomes shed light on interconnected biogeochemical processes in an aquifer system.</title>
        <authorList>
            <person name="Anantharaman K."/>
            <person name="Brown C.T."/>
            <person name="Hug L.A."/>
            <person name="Sharon I."/>
            <person name="Castelle C.J."/>
            <person name="Probst A.J."/>
            <person name="Thomas B.C."/>
            <person name="Singh A."/>
            <person name="Wilkins M.J."/>
            <person name="Karaoz U."/>
            <person name="Brodie E.L."/>
            <person name="Williams K.H."/>
            <person name="Hubbard S.S."/>
            <person name="Banfield J.F."/>
        </authorList>
    </citation>
    <scope>NUCLEOTIDE SEQUENCE [LARGE SCALE GENOMIC DNA]</scope>
</reference>
<dbReference type="GO" id="GO:0005524">
    <property type="term" value="F:ATP binding"/>
    <property type="evidence" value="ECO:0007669"/>
    <property type="project" value="InterPro"/>
</dbReference>
<dbReference type="InterPro" id="IPR036615">
    <property type="entry name" value="Mur_ligase_C_dom_sf"/>
</dbReference>
<dbReference type="PANTHER" id="PTHR23135">
    <property type="entry name" value="MUR LIGASE FAMILY MEMBER"/>
    <property type="match status" value="1"/>
</dbReference>
<dbReference type="Gene3D" id="3.90.190.20">
    <property type="entry name" value="Mur ligase, C-terminal domain"/>
    <property type="match status" value="1"/>
</dbReference>
<dbReference type="InterPro" id="IPR036565">
    <property type="entry name" value="Mur-like_cat_sf"/>
</dbReference>
<dbReference type="Pfam" id="PF02875">
    <property type="entry name" value="Mur_ligase_C"/>
    <property type="match status" value="1"/>
</dbReference>
<dbReference type="Gene3D" id="3.40.1190.10">
    <property type="entry name" value="Mur-like, catalytic domain"/>
    <property type="match status" value="1"/>
</dbReference>
<dbReference type="GO" id="GO:0005737">
    <property type="term" value="C:cytoplasm"/>
    <property type="evidence" value="ECO:0007669"/>
    <property type="project" value="UniProtKB-SubCell"/>
</dbReference>
<feature type="region of interest" description="Disordered" evidence="3">
    <location>
        <begin position="406"/>
        <end position="427"/>
    </location>
</feature>
<dbReference type="SUPFAM" id="SSF53623">
    <property type="entry name" value="MurD-like peptide ligases, catalytic domain"/>
    <property type="match status" value="1"/>
</dbReference>
<evidence type="ECO:0000313" key="7">
    <source>
        <dbReference type="Proteomes" id="UP000177921"/>
    </source>
</evidence>
<dbReference type="AlphaFoldDB" id="A0A1F5G0W9"/>